<dbReference type="Proteomes" id="UP000044806">
    <property type="component" value="Unassembled WGS sequence"/>
</dbReference>
<accession>A0A655RR02</accession>
<keyword evidence="1" id="KW-0547">Nucleotide-binding</keyword>
<proteinExistence type="predicted"/>
<dbReference type="EMBL" id="CWOW01000023">
    <property type="protein sequence ID" value="CSB08827.1"/>
    <property type="molecule type" value="Genomic_DNA"/>
</dbReference>
<evidence type="ECO:0000313" key="2">
    <source>
        <dbReference type="Proteomes" id="UP000044806"/>
    </source>
</evidence>
<reference evidence="1 2" key="1">
    <citation type="submission" date="2015-07" db="EMBL/GenBank/DDBJ databases">
        <authorList>
            <consortium name="Pathogen Informatics"/>
        </authorList>
    </citation>
    <scope>NUCLEOTIDE SEQUENCE [LARGE SCALE GENOMIC DNA]</scope>
    <source>
        <strain evidence="1 2">A51</strain>
    </source>
</reference>
<sequence length="52" mass="5708">MYVDLPITQVQTMNLKAGDVRYLALRAGQLRAYRRKVMSTTPAATASCAYAA</sequence>
<dbReference type="GO" id="GO:0005524">
    <property type="term" value="F:ATP binding"/>
    <property type="evidence" value="ECO:0007669"/>
    <property type="project" value="UniProtKB-KW"/>
</dbReference>
<keyword evidence="1" id="KW-0067">ATP-binding</keyword>
<organism evidence="1 2">
    <name type="scientific">Vibrio cholerae</name>
    <dbReference type="NCBI Taxonomy" id="666"/>
    <lineage>
        <taxon>Bacteria</taxon>
        <taxon>Pseudomonadati</taxon>
        <taxon>Pseudomonadota</taxon>
        <taxon>Gammaproteobacteria</taxon>
        <taxon>Vibrionales</taxon>
        <taxon>Vibrionaceae</taxon>
        <taxon>Vibrio</taxon>
    </lineage>
</organism>
<name>A0A655RR02_VIBCL</name>
<protein>
    <submittedName>
        <fullName evidence="1">ABC transporter ATP-binding protein</fullName>
    </submittedName>
</protein>
<evidence type="ECO:0000313" key="1">
    <source>
        <dbReference type="EMBL" id="CSB08827.1"/>
    </source>
</evidence>
<gene>
    <name evidence="1" type="ORF">ERS013165_03333</name>
</gene>
<dbReference type="AlphaFoldDB" id="A0A655RR02"/>